<keyword evidence="4" id="KW-0408">Iron</keyword>
<reference evidence="10" key="1">
    <citation type="submission" date="2020-12" db="EMBL/GenBank/DDBJ databases">
        <authorList>
            <person name="Iha C."/>
        </authorList>
    </citation>
    <scope>NUCLEOTIDE SEQUENCE</scope>
</reference>
<keyword evidence="2" id="KW-0547">Nucleotide-binding</keyword>
<dbReference type="FunFam" id="3.30.300.130:FF:000008">
    <property type="entry name" value="Fe-S cluster assembly factor HCF101, chloroplastic"/>
    <property type="match status" value="1"/>
</dbReference>
<organism evidence="10 11">
    <name type="scientific">Ostreobium quekettii</name>
    <dbReference type="NCBI Taxonomy" id="121088"/>
    <lineage>
        <taxon>Eukaryota</taxon>
        <taxon>Viridiplantae</taxon>
        <taxon>Chlorophyta</taxon>
        <taxon>core chlorophytes</taxon>
        <taxon>Ulvophyceae</taxon>
        <taxon>TCBD clade</taxon>
        <taxon>Bryopsidales</taxon>
        <taxon>Ostreobineae</taxon>
        <taxon>Ostreobiaceae</taxon>
        <taxon>Ostreobium</taxon>
    </lineage>
</organism>
<dbReference type="InterPro" id="IPR000808">
    <property type="entry name" value="Mrp-like_CS"/>
</dbReference>
<dbReference type="HAMAP" id="MF_02040">
    <property type="entry name" value="Mrp_NBP35"/>
    <property type="match status" value="1"/>
</dbReference>
<dbReference type="InterPro" id="IPR019591">
    <property type="entry name" value="Mrp/NBP35_ATP-bd"/>
</dbReference>
<dbReference type="Pfam" id="PF01883">
    <property type="entry name" value="FeS_assembly_P"/>
    <property type="match status" value="1"/>
</dbReference>
<name>A0A8S1JC86_9CHLO</name>
<dbReference type="InterPro" id="IPR002744">
    <property type="entry name" value="MIP18-like"/>
</dbReference>
<dbReference type="GO" id="GO:0005524">
    <property type="term" value="F:ATP binding"/>
    <property type="evidence" value="ECO:0007669"/>
    <property type="project" value="UniProtKB-KW"/>
</dbReference>
<dbReference type="InterPro" id="IPR010376">
    <property type="entry name" value="GBBH-like_N"/>
</dbReference>
<dbReference type="InterPro" id="IPR044304">
    <property type="entry name" value="NUBPL-like"/>
</dbReference>
<evidence type="ECO:0000256" key="7">
    <source>
        <dbReference type="SAM" id="MobiDB-lite"/>
    </source>
</evidence>
<evidence type="ECO:0000256" key="5">
    <source>
        <dbReference type="ARBA" id="ARBA00023014"/>
    </source>
</evidence>
<accession>A0A8S1JC86</accession>
<evidence type="ECO:0000259" key="9">
    <source>
        <dbReference type="Pfam" id="PF06155"/>
    </source>
</evidence>
<dbReference type="InterPro" id="IPR034904">
    <property type="entry name" value="FSCA_dom_sf"/>
</dbReference>
<dbReference type="PANTHER" id="PTHR42961:SF2">
    <property type="entry name" value="IRON-SULFUR PROTEIN NUBPL"/>
    <property type="match status" value="1"/>
</dbReference>
<dbReference type="InterPro" id="IPR038492">
    <property type="entry name" value="GBBH-like_N_sf"/>
</dbReference>
<dbReference type="GO" id="GO:0046872">
    <property type="term" value="F:metal ion binding"/>
    <property type="evidence" value="ECO:0007669"/>
    <property type="project" value="UniProtKB-KW"/>
</dbReference>
<dbReference type="CDD" id="cd02037">
    <property type="entry name" value="Mrp_NBP35"/>
    <property type="match status" value="1"/>
</dbReference>
<dbReference type="GO" id="GO:0009570">
    <property type="term" value="C:chloroplast stroma"/>
    <property type="evidence" value="ECO:0007669"/>
    <property type="project" value="TreeGrafter"/>
</dbReference>
<dbReference type="SUPFAM" id="SSF52540">
    <property type="entry name" value="P-loop containing nucleoside triphosphate hydrolases"/>
    <property type="match status" value="1"/>
</dbReference>
<dbReference type="PROSITE" id="PS01215">
    <property type="entry name" value="MRP"/>
    <property type="match status" value="1"/>
</dbReference>
<dbReference type="Gene3D" id="3.30.300.130">
    <property type="entry name" value="Fe-S cluster assembly (FSCA)"/>
    <property type="match status" value="1"/>
</dbReference>
<dbReference type="GO" id="GO:0140663">
    <property type="term" value="F:ATP-dependent FeS chaperone activity"/>
    <property type="evidence" value="ECO:0007669"/>
    <property type="project" value="InterPro"/>
</dbReference>
<evidence type="ECO:0000256" key="4">
    <source>
        <dbReference type="ARBA" id="ARBA00023004"/>
    </source>
</evidence>
<keyword evidence="1" id="KW-0479">Metal-binding</keyword>
<evidence type="ECO:0008006" key="12">
    <source>
        <dbReference type="Google" id="ProtNLM"/>
    </source>
</evidence>
<feature type="region of interest" description="Disordered" evidence="7">
    <location>
        <begin position="500"/>
        <end position="531"/>
    </location>
</feature>
<dbReference type="GO" id="GO:0016226">
    <property type="term" value="P:iron-sulfur cluster assembly"/>
    <property type="evidence" value="ECO:0007669"/>
    <property type="project" value="InterPro"/>
</dbReference>
<evidence type="ECO:0000256" key="1">
    <source>
        <dbReference type="ARBA" id="ARBA00022723"/>
    </source>
</evidence>
<evidence type="ECO:0000256" key="2">
    <source>
        <dbReference type="ARBA" id="ARBA00022741"/>
    </source>
</evidence>
<dbReference type="Gene3D" id="3.40.50.300">
    <property type="entry name" value="P-loop containing nucleotide triphosphate hydrolases"/>
    <property type="match status" value="1"/>
</dbReference>
<dbReference type="Pfam" id="PF10609">
    <property type="entry name" value="ParA"/>
    <property type="match status" value="1"/>
</dbReference>
<dbReference type="Proteomes" id="UP000708148">
    <property type="component" value="Unassembled WGS sequence"/>
</dbReference>
<protein>
    <recommendedName>
        <fullName evidence="12">MIP18 family-like domain-containing protein</fullName>
    </recommendedName>
</protein>
<dbReference type="SUPFAM" id="SSF117916">
    <property type="entry name" value="Fe-S cluster assembly (FSCA) domain-like"/>
    <property type="match status" value="1"/>
</dbReference>
<sequence length="531" mass="58126">MQKSLPSGRACFHRKTLFGNETGLRTAPRLRLPKRGRQLRAEASQAVTAIQEQEVLGALEKIIDPDFNANIVECGFVKDLTIDSASGKVAFRLELTTPACPIKGEFERQAREFVGDLEWVQDVDVTMDAQPPQPLGPEGERPGGLKKVKNVIAVYSCKGGVGKSMVAVNLAYTLAQMGAKVGIFDADIYGPSLPTMVNPELRVLEMDEETRAIKPTIYEGVKLVSFGFAAQGSAIMRGPMVSGVVQQLLVDSDWGELDYLVIDFPPGTGDVQLTLCQTVALSAAVVVTTPQKLAFIDVAKGIRMFARLMVPCVAVVENMSYFEADGKRHFPFGKGSGERIVQDFGLNNLFKFPIVPDLSLASDDGRPLVVDNPMGDVSRAFTELGAAVVREISKLQKAPKNTVRYDKDLKAFVVRLPGDIDKEFLLDPAVVRRNDTSASSINEWTGEKTLRDSDIPDDIAPESVNPLGNYAVQILWQDNFNQVAAYDLLAELERLDPEKRRAEVADSPQQQEGELTNAQRIVETANTTGRQ</sequence>
<dbReference type="Gene3D" id="3.30.2020.30">
    <property type="match status" value="1"/>
</dbReference>
<dbReference type="OrthoDB" id="1741334at2759"/>
<evidence type="ECO:0000259" key="8">
    <source>
        <dbReference type="Pfam" id="PF01883"/>
    </source>
</evidence>
<comment type="similarity">
    <text evidence="6">Belongs to the Mrp/NBP35 ATP-binding proteins family.</text>
</comment>
<keyword evidence="5" id="KW-0411">Iron-sulfur</keyword>
<comment type="caution">
    <text evidence="10">The sequence shown here is derived from an EMBL/GenBank/DDBJ whole genome shotgun (WGS) entry which is preliminary data.</text>
</comment>
<dbReference type="FunFam" id="3.40.50.300:FF:000704">
    <property type="entry name" value="fe-S cluster assembly factor HCF101, chloroplastic"/>
    <property type="match status" value="1"/>
</dbReference>
<keyword evidence="3" id="KW-0067">ATP-binding</keyword>
<keyword evidence="11" id="KW-1185">Reference proteome</keyword>
<dbReference type="AlphaFoldDB" id="A0A8S1JC86"/>
<dbReference type="GO" id="GO:0051539">
    <property type="term" value="F:4 iron, 4 sulfur cluster binding"/>
    <property type="evidence" value="ECO:0007669"/>
    <property type="project" value="TreeGrafter"/>
</dbReference>
<dbReference type="InterPro" id="IPR033756">
    <property type="entry name" value="YlxH/NBP35"/>
</dbReference>
<feature type="domain" description="MIP18 family-like" evidence="8">
    <location>
        <begin position="52"/>
        <end position="125"/>
    </location>
</feature>
<evidence type="ECO:0000256" key="6">
    <source>
        <dbReference type="ARBA" id="ARBA00024036"/>
    </source>
</evidence>
<dbReference type="Pfam" id="PF06155">
    <property type="entry name" value="GBBH-like_N"/>
    <property type="match status" value="1"/>
</dbReference>
<dbReference type="PANTHER" id="PTHR42961">
    <property type="entry name" value="IRON-SULFUR PROTEIN NUBPL"/>
    <property type="match status" value="1"/>
</dbReference>
<proteinExistence type="inferred from homology"/>
<gene>
    <name evidence="10" type="ORF">OSTQU699_LOCUS9951</name>
</gene>
<feature type="compositionally biased region" description="Polar residues" evidence="7">
    <location>
        <begin position="507"/>
        <end position="531"/>
    </location>
</feature>
<evidence type="ECO:0000313" key="11">
    <source>
        <dbReference type="Proteomes" id="UP000708148"/>
    </source>
</evidence>
<evidence type="ECO:0000313" key="10">
    <source>
        <dbReference type="EMBL" id="CAD7704596.1"/>
    </source>
</evidence>
<dbReference type="InterPro" id="IPR027417">
    <property type="entry name" value="P-loop_NTPase"/>
</dbReference>
<feature type="domain" description="Gamma-butyrobetaine hydroxylase-like N-terminal" evidence="9">
    <location>
        <begin position="427"/>
        <end position="482"/>
    </location>
</feature>
<dbReference type="EMBL" id="CAJHUC010002932">
    <property type="protein sequence ID" value="CAD7704596.1"/>
    <property type="molecule type" value="Genomic_DNA"/>
</dbReference>
<evidence type="ECO:0000256" key="3">
    <source>
        <dbReference type="ARBA" id="ARBA00022840"/>
    </source>
</evidence>